<dbReference type="Proteomes" id="UP000886653">
    <property type="component" value="Unassembled WGS sequence"/>
</dbReference>
<dbReference type="EMBL" id="MU167849">
    <property type="protein sequence ID" value="KAG0139075.1"/>
    <property type="molecule type" value="Genomic_DNA"/>
</dbReference>
<name>A0A9P6T539_9BASI</name>
<evidence type="ECO:0000313" key="1">
    <source>
        <dbReference type="EMBL" id="KAG0139075.1"/>
    </source>
</evidence>
<accession>A0A9P6T539</accession>
<evidence type="ECO:0000313" key="2">
    <source>
        <dbReference type="Proteomes" id="UP000886653"/>
    </source>
</evidence>
<proteinExistence type="predicted"/>
<protein>
    <submittedName>
        <fullName evidence="1">Uncharacterized protein</fullName>
    </submittedName>
</protein>
<reference evidence="1" key="1">
    <citation type="submission" date="2013-11" db="EMBL/GenBank/DDBJ databases">
        <title>Genome sequence of the fusiform rust pathogen reveals effectors for host alternation and coevolution with pine.</title>
        <authorList>
            <consortium name="DOE Joint Genome Institute"/>
            <person name="Smith K."/>
            <person name="Pendleton A."/>
            <person name="Kubisiak T."/>
            <person name="Anderson C."/>
            <person name="Salamov A."/>
            <person name="Aerts A."/>
            <person name="Riley R."/>
            <person name="Clum A."/>
            <person name="Lindquist E."/>
            <person name="Ence D."/>
            <person name="Campbell M."/>
            <person name="Kronenberg Z."/>
            <person name="Feau N."/>
            <person name="Dhillon B."/>
            <person name="Hamelin R."/>
            <person name="Burleigh J."/>
            <person name="Smith J."/>
            <person name="Yandell M."/>
            <person name="Nelson C."/>
            <person name="Grigoriev I."/>
            <person name="Davis J."/>
        </authorList>
    </citation>
    <scope>NUCLEOTIDE SEQUENCE</scope>
    <source>
        <strain evidence="1">G11</strain>
    </source>
</reference>
<keyword evidence="2" id="KW-1185">Reference proteome</keyword>
<comment type="caution">
    <text evidence="1">The sequence shown here is derived from an EMBL/GenBank/DDBJ whole genome shotgun (WGS) entry which is preliminary data.</text>
</comment>
<sequence>MSNLRITPLVNPTKVHLAINNGVAPEKPTKFTSAMIKCTNPELEMGATFFKLAPLHRVYDVIFGTPFLKKFNLDVSVPTCSVCHVLSGTLIHGIASTRKDSVHEEKKRQSVASVVVAEAGNMEDHL</sequence>
<gene>
    <name evidence="1" type="ORF">CROQUDRAFT_137291</name>
</gene>
<organism evidence="1 2">
    <name type="scientific">Cronartium quercuum f. sp. fusiforme G11</name>
    <dbReference type="NCBI Taxonomy" id="708437"/>
    <lineage>
        <taxon>Eukaryota</taxon>
        <taxon>Fungi</taxon>
        <taxon>Dikarya</taxon>
        <taxon>Basidiomycota</taxon>
        <taxon>Pucciniomycotina</taxon>
        <taxon>Pucciniomycetes</taxon>
        <taxon>Pucciniales</taxon>
        <taxon>Coleosporiaceae</taxon>
        <taxon>Cronartium</taxon>
    </lineage>
</organism>
<dbReference type="AlphaFoldDB" id="A0A9P6T539"/>